<dbReference type="Proteomes" id="UP000631114">
    <property type="component" value="Unassembled WGS sequence"/>
</dbReference>
<gene>
    <name evidence="2" type="ORF">IFM89_021822</name>
</gene>
<name>A0A835I2T5_9MAGN</name>
<protein>
    <submittedName>
        <fullName evidence="2">Uncharacterized protein</fullName>
    </submittedName>
</protein>
<dbReference type="EMBL" id="JADFTS010000004">
    <property type="protein sequence ID" value="KAF9610261.1"/>
    <property type="molecule type" value="Genomic_DNA"/>
</dbReference>
<reference evidence="2 3" key="1">
    <citation type="submission" date="2020-10" db="EMBL/GenBank/DDBJ databases">
        <title>The Coptis chinensis genome and diversification of protoberbering-type alkaloids.</title>
        <authorList>
            <person name="Wang B."/>
            <person name="Shu S."/>
            <person name="Song C."/>
            <person name="Liu Y."/>
        </authorList>
    </citation>
    <scope>NUCLEOTIDE SEQUENCE [LARGE SCALE GENOMIC DNA]</scope>
    <source>
        <strain evidence="2">HL-2020</strain>
        <tissue evidence="2">Leaf</tissue>
    </source>
</reference>
<comment type="caution">
    <text evidence="2">The sequence shown here is derived from an EMBL/GenBank/DDBJ whole genome shotgun (WGS) entry which is preliminary data.</text>
</comment>
<sequence>MEVVKDQSSSVDLNAGKSKLRYPLRSASKLKEEISTSSVSKRSSYRNLQPSTLFQLAFQACPESGQVCKCVYAKGLAQSIRIPPVWILGESKLHSLVSTLWKGCSVPEEGTQSADEDIQSSSATGATKLKPKSLNSESFQASSIFKSAKMDNDQKKVPANKSRGSSIPNATNLKSVSNIDSANTQKKPQRSSRRQEVNKEKAKLKNEGKKSAADKGKTDLADPSSDNKMQQEDKENVVAEQPEEISLAEVR</sequence>
<proteinExistence type="predicted"/>
<evidence type="ECO:0000313" key="3">
    <source>
        <dbReference type="Proteomes" id="UP000631114"/>
    </source>
</evidence>
<feature type="compositionally biased region" description="Basic and acidic residues" evidence="1">
    <location>
        <begin position="193"/>
        <end position="220"/>
    </location>
</feature>
<feature type="compositionally biased region" description="Polar residues" evidence="1">
    <location>
        <begin position="133"/>
        <end position="145"/>
    </location>
</feature>
<keyword evidence="3" id="KW-1185">Reference proteome</keyword>
<accession>A0A835I2T5</accession>
<dbReference type="PANTHER" id="PTHR34468">
    <property type="entry name" value="MICROTUBULE-ASSOCIATED FUTSCH-LIKE PROTEIN"/>
    <property type="match status" value="1"/>
</dbReference>
<dbReference type="PANTHER" id="PTHR34468:SF2">
    <property type="entry name" value="MICROTUBULE-ASSOCIATED FUTSCH-LIKE PROTEIN"/>
    <property type="match status" value="1"/>
</dbReference>
<organism evidence="2 3">
    <name type="scientific">Coptis chinensis</name>
    <dbReference type="NCBI Taxonomy" id="261450"/>
    <lineage>
        <taxon>Eukaryota</taxon>
        <taxon>Viridiplantae</taxon>
        <taxon>Streptophyta</taxon>
        <taxon>Embryophyta</taxon>
        <taxon>Tracheophyta</taxon>
        <taxon>Spermatophyta</taxon>
        <taxon>Magnoliopsida</taxon>
        <taxon>Ranunculales</taxon>
        <taxon>Ranunculaceae</taxon>
        <taxon>Coptidoideae</taxon>
        <taxon>Coptis</taxon>
    </lineage>
</organism>
<evidence type="ECO:0000256" key="1">
    <source>
        <dbReference type="SAM" id="MobiDB-lite"/>
    </source>
</evidence>
<feature type="region of interest" description="Disordered" evidence="1">
    <location>
        <begin position="111"/>
        <end position="251"/>
    </location>
</feature>
<evidence type="ECO:0000313" key="2">
    <source>
        <dbReference type="EMBL" id="KAF9610261.1"/>
    </source>
</evidence>
<dbReference type="OrthoDB" id="1930709at2759"/>
<dbReference type="AlphaFoldDB" id="A0A835I2T5"/>
<feature type="compositionally biased region" description="Polar residues" evidence="1">
    <location>
        <begin position="162"/>
        <end position="186"/>
    </location>
</feature>